<comment type="caution">
    <text evidence="1">The sequence shown here is derived from an EMBL/GenBank/DDBJ whole genome shotgun (WGS) entry which is preliminary data.</text>
</comment>
<name>A0ACA9M8Q4_9GLOM</name>
<dbReference type="Proteomes" id="UP000789860">
    <property type="component" value="Unassembled WGS sequence"/>
</dbReference>
<protein>
    <submittedName>
        <fullName evidence="1">7142_t:CDS:1</fullName>
    </submittedName>
</protein>
<feature type="non-terminal residue" evidence="1">
    <location>
        <position position="1"/>
    </location>
</feature>
<organism evidence="1 2">
    <name type="scientific">Scutellospora calospora</name>
    <dbReference type="NCBI Taxonomy" id="85575"/>
    <lineage>
        <taxon>Eukaryota</taxon>
        <taxon>Fungi</taxon>
        <taxon>Fungi incertae sedis</taxon>
        <taxon>Mucoromycota</taxon>
        <taxon>Glomeromycotina</taxon>
        <taxon>Glomeromycetes</taxon>
        <taxon>Diversisporales</taxon>
        <taxon>Gigasporaceae</taxon>
        <taxon>Scutellospora</taxon>
    </lineage>
</organism>
<proteinExistence type="predicted"/>
<keyword evidence="2" id="KW-1185">Reference proteome</keyword>
<sequence length="587" mass="66615">LQITNLIKEMSFDAFLDMLSYIYVVLLEGIKKIVIYNELFSTILTDTQNNNLEFHSDKIPLENEKGLSNKNSQVDDNSNSKESTEIETPTIETHVESGNSKISTASKFTTGIKSIIKRTTFFTTKSQASLPEITPKVSESTSPNSQTNETLDYNSHYATDLSQIILTVTDLAHVWCANLISIRADQSVQLNKKGFYRLFNVTWTFVSECESLCGRACYGLRGTIISQAASVESEQWTQAEVPIDFQQAVNRIVAAAVNGLSDFRCNPLDYKNDNEQTEQTDQNKSDVKLNNNKYIFVEERRFFMVGCSLVLLKIIDDYLGYMANIPPLSTETINKIIEILNVGVKLYFTEIYLRTIHINLLRFIQLFNSRTCQVILGGGARHSAGLKIITAKHLALASQSLGAIITLIPFIRECIRNNLSDKQMIMLTEFDRIKRDYINHQSEVHTKLVSIMDARLLIHLKSFESIMWDESNTKDRPSSYIELLVKEIIKFHNVLNKILPQEILQKIMSDVLKSSSSKLAEEIAKVNIYTPAGKERIIQDVRFYTRKLSALNLHELTNELENVVNNLQVKEKKSDGDENVELTSSST</sequence>
<gene>
    <name evidence="1" type="ORF">SCALOS_LOCUS5595</name>
</gene>
<evidence type="ECO:0000313" key="1">
    <source>
        <dbReference type="EMBL" id="CAG8563498.1"/>
    </source>
</evidence>
<reference evidence="1" key="1">
    <citation type="submission" date="2021-06" db="EMBL/GenBank/DDBJ databases">
        <authorList>
            <person name="Kallberg Y."/>
            <person name="Tangrot J."/>
            <person name="Rosling A."/>
        </authorList>
    </citation>
    <scope>NUCLEOTIDE SEQUENCE</scope>
    <source>
        <strain evidence="1">AU212A</strain>
    </source>
</reference>
<dbReference type="EMBL" id="CAJVPM010009361">
    <property type="protein sequence ID" value="CAG8563498.1"/>
    <property type="molecule type" value="Genomic_DNA"/>
</dbReference>
<evidence type="ECO:0000313" key="2">
    <source>
        <dbReference type="Proteomes" id="UP000789860"/>
    </source>
</evidence>
<accession>A0ACA9M8Q4</accession>